<dbReference type="InterPro" id="IPR015943">
    <property type="entry name" value="WD40/YVTN_repeat-like_dom_sf"/>
</dbReference>
<dbReference type="PANTHER" id="PTHR44791:SF1">
    <property type="entry name" value="TELOMERASE PROTEIN COMPONENT 1"/>
    <property type="match status" value="1"/>
</dbReference>
<dbReference type="PANTHER" id="PTHR44791">
    <property type="entry name" value="TELOMERASE PROTEIN COMPONENT 1 TEP1"/>
    <property type="match status" value="1"/>
</dbReference>
<reference evidence="7" key="1">
    <citation type="submission" date="2025-08" db="UniProtKB">
        <authorList>
            <consortium name="RefSeq"/>
        </authorList>
    </citation>
    <scope>IDENTIFICATION</scope>
</reference>
<feature type="domain" description="TROVE" evidence="5">
    <location>
        <begin position="243"/>
        <end position="757"/>
    </location>
</feature>
<evidence type="ECO:0000256" key="1">
    <source>
        <dbReference type="ARBA" id="ARBA00022574"/>
    </source>
</evidence>
<keyword evidence="6" id="KW-1185">Reference proteome</keyword>
<dbReference type="SUPFAM" id="SSF50978">
    <property type="entry name" value="WD40 repeat-like"/>
    <property type="match status" value="4"/>
</dbReference>
<dbReference type="InterPro" id="IPR003593">
    <property type="entry name" value="AAA+_ATPase"/>
</dbReference>
<dbReference type="Pfam" id="PF19334">
    <property type="entry name" value="DUF5920"/>
    <property type="match status" value="1"/>
</dbReference>
<dbReference type="InterPro" id="IPR001680">
    <property type="entry name" value="WD40_rpt"/>
</dbReference>
<dbReference type="PROSITE" id="PS50082">
    <property type="entry name" value="WD_REPEATS_2"/>
    <property type="match status" value="11"/>
</dbReference>
<dbReference type="InterPro" id="IPR025139">
    <property type="entry name" value="DUF4062"/>
</dbReference>
<feature type="repeat" description="WD" evidence="3">
    <location>
        <begin position="2437"/>
        <end position="2471"/>
    </location>
</feature>
<feature type="region of interest" description="Disordered" evidence="4">
    <location>
        <begin position="395"/>
        <end position="458"/>
    </location>
</feature>
<proteinExistence type="predicted"/>
<dbReference type="PROSITE" id="PS50294">
    <property type="entry name" value="WD_REPEATS_REGION"/>
    <property type="match status" value="7"/>
</dbReference>
<dbReference type="SUPFAM" id="SSF140864">
    <property type="entry name" value="TROVE domain-like"/>
    <property type="match status" value="1"/>
</dbReference>
<dbReference type="Pfam" id="PF20703">
    <property type="entry name" value="nSTAND1"/>
    <property type="match status" value="1"/>
</dbReference>
<evidence type="ECO:0000313" key="6">
    <source>
        <dbReference type="Proteomes" id="UP001165740"/>
    </source>
</evidence>
<dbReference type="SMART" id="SM00382">
    <property type="entry name" value="AAA"/>
    <property type="match status" value="1"/>
</dbReference>
<feature type="compositionally biased region" description="Basic and acidic residues" evidence="4">
    <location>
        <begin position="421"/>
        <end position="434"/>
    </location>
</feature>
<feature type="compositionally biased region" description="Basic and acidic residues" evidence="4">
    <location>
        <begin position="159"/>
        <end position="175"/>
    </location>
</feature>
<feature type="region of interest" description="Disordered" evidence="4">
    <location>
        <begin position="107"/>
        <end position="135"/>
    </location>
</feature>
<evidence type="ECO:0000256" key="3">
    <source>
        <dbReference type="PROSITE-ProRule" id="PRU00221"/>
    </source>
</evidence>
<dbReference type="GO" id="GO:0070034">
    <property type="term" value="F:telomerase RNA binding"/>
    <property type="evidence" value="ECO:0007669"/>
    <property type="project" value="TreeGrafter"/>
</dbReference>
<dbReference type="CDD" id="cd00200">
    <property type="entry name" value="WD40"/>
    <property type="match status" value="3"/>
</dbReference>
<dbReference type="Gene3D" id="3.40.50.410">
    <property type="entry name" value="von Willebrand factor, type A domain"/>
    <property type="match status" value="1"/>
</dbReference>
<dbReference type="InterPro" id="IPR019775">
    <property type="entry name" value="WD40_repeat_CS"/>
</dbReference>
<dbReference type="GO" id="GO:0000722">
    <property type="term" value="P:telomere maintenance via recombination"/>
    <property type="evidence" value="ECO:0007669"/>
    <property type="project" value="TreeGrafter"/>
</dbReference>
<dbReference type="GO" id="GO:0003720">
    <property type="term" value="F:telomerase activity"/>
    <property type="evidence" value="ECO:0007669"/>
    <property type="project" value="TreeGrafter"/>
</dbReference>
<feature type="repeat" description="WD" evidence="3">
    <location>
        <begin position="2354"/>
        <end position="2385"/>
    </location>
</feature>
<protein>
    <submittedName>
        <fullName evidence="7">Telomerase protein component 1-like isoform X2</fullName>
    </submittedName>
</protein>
<dbReference type="InterPro" id="IPR036465">
    <property type="entry name" value="vWFA_dom_sf"/>
</dbReference>
<dbReference type="Gene3D" id="2.130.10.10">
    <property type="entry name" value="YVTN repeat-like/Quinoprotein amine dehydrogenase"/>
    <property type="match status" value="6"/>
</dbReference>
<dbReference type="Gene3D" id="1.25.40.370">
    <property type="match status" value="1"/>
</dbReference>
<feature type="repeat" description="WD" evidence="3">
    <location>
        <begin position="1758"/>
        <end position="1799"/>
    </location>
</feature>
<dbReference type="InterPro" id="IPR027417">
    <property type="entry name" value="P-loop_NTPase"/>
</dbReference>
<feature type="repeat" description="WD" evidence="3">
    <location>
        <begin position="1924"/>
        <end position="1965"/>
    </location>
</feature>
<feature type="compositionally biased region" description="Low complexity" evidence="4">
    <location>
        <begin position="643"/>
        <end position="653"/>
    </location>
</feature>
<dbReference type="InterPro" id="IPR008858">
    <property type="entry name" value="TROVE_dom"/>
</dbReference>
<organism evidence="6 7">
    <name type="scientific">Biomphalaria glabrata</name>
    <name type="common">Bloodfluke planorb</name>
    <name type="synonym">Freshwater snail</name>
    <dbReference type="NCBI Taxonomy" id="6526"/>
    <lineage>
        <taxon>Eukaryota</taxon>
        <taxon>Metazoa</taxon>
        <taxon>Spiralia</taxon>
        <taxon>Lophotrochozoa</taxon>
        <taxon>Mollusca</taxon>
        <taxon>Gastropoda</taxon>
        <taxon>Heterobranchia</taxon>
        <taxon>Euthyneura</taxon>
        <taxon>Panpulmonata</taxon>
        <taxon>Hygrophila</taxon>
        <taxon>Lymnaeoidea</taxon>
        <taxon>Planorbidae</taxon>
        <taxon>Biomphalaria</taxon>
    </lineage>
</organism>
<evidence type="ECO:0000256" key="2">
    <source>
        <dbReference type="ARBA" id="ARBA00022737"/>
    </source>
</evidence>
<dbReference type="RefSeq" id="XP_055874453.1">
    <property type="nucleotide sequence ID" value="XM_056018478.1"/>
</dbReference>
<feature type="repeat" description="WD" evidence="3">
    <location>
        <begin position="2189"/>
        <end position="2230"/>
    </location>
</feature>
<feature type="region of interest" description="Disordered" evidence="4">
    <location>
        <begin position="643"/>
        <end position="680"/>
    </location>
</feature>
<name>A0A9W2ZHQ6_BIOGL</name>
<dbReference type="SMART" id="SM00320">
    <property type="entry name" value="WD40"/>
    <property type="match status" value="17"/>
</dbReference>
<evidence type="ECO:0000313" key="7">
    <source>
        <dbReference type="RefSeq" id="XP_055874453.1"/>
    </source>
</evidence>
<dbReference type="InterPro" id="IPR056829">
    <property type="entry name" value="Beta-prop_TEP1_2nd"/>
</dbReference>
<dbReference type="Pfam" id="PF05731">
    <property type="entry name" value="TROVE"/>
    <property type="match status" value="1"/>
</dbReference>
<dbReference type="InterPro" id="IPR037214">
    <property type="entry name" value="TROVE_dom_sf"/>
</dbReference>
<feature type="repeat" description="WD" evidence="3">
    <location>
        <begin position="1841"/>
        <end position="1882"/>
    </location>
</feature>
<dbReference type="InterPro" id="IPR056828">
    <property type="entry name" value="Beta-prop_TEP1_C"/>
</dbReference>
<feature type="repeat" description="WD" evidence="3">
    <location>
        <begin position="2634"/>
        <end position="2666"/>
    </location>
</feature>
<dbReference type="Pfam" id="PF00400">
    <property type="entry name" value="WD40"/>
    <property type="match status" value="8"/>
</dbReference>
<dbReference type="PROSITE" id="PS50988">
    <property type="entry name" value="TROVE"/>
    <property type="match status" value="1"/>
</dbReference>
<evidence type="ECO:0000256" key="4">
    <source>
        <dbReference type="SAM" id="MobiDB-lite"/>
    </source>
</evidence>
<dbReference type="Pfam" id="PF25047">
    <property type="entry name" value="Beta-prop_TEP1_2nd"/>
    <property type="match status" value="1"/>
</dbReference>
<gene>
    <name evidence="7" type="primary">LOC106061058</name>
</gene>
<feature type="repeat" description="WD" evidence="3">
    <location>
        <begin position="1800"/>
        <end position="1840"/>
    </location>
</feature>
<keyword evidence="1 3" id="KW-0853">WD repeat</keyword>
<feature type="repeat" description="WD" evidence="3">
    <location>
        <begin position="1966"/>
        <end position="1998"/>
    </location>
</feature>
<dbReference type="GeneID" id="106061058"/>
<feature type="compositionally biased region" description="Gly residues" evidence="4">
    <location>
        <begin position="667"/>
        <end position="680"/>
    </location>
</feature>
<dbReference type="InterPro" id="IPR049052">
    <property type="entry name" value="nSTAND1"/>
</dbReference>
<dbReference type="GO" id="GO:0005697">
    <property type="term" value="C:telomerase holoenzyme complex"/>
    <property type="evidence" value="ECO:0007669"/>
    <property type="project" value="TreeGrafter"/>
</dbReference>
<dbReference type="Pfam" id="PF25048">
    <property type="entry name" value="Beta-prop_TEP1_C"/>
    <property type="match status" value="1"/>
</dbReference>
<dbReference type="InterPro" id="IPR045804">
    <property type="entry name" value="DUF5920"/>
</dbReference>
<feature type="region of interest" description="Disordered" evidence="4">
    <location>
        <begin position="151"/>
        <end position="178"/>
    </location>
</feature>
<accession>A0A9W2ZHQ6</accession>
<keyword evidence="2" id="KW-0677">Repeat</keyword>
<dbReference type="Pfam" id="PF13271">
    <property type="entry name" value="DUF4062"/>
    <property type="match status" value="1"/>
</dbReference>
<dbReference type="Gene3D" id="3.40.50.300">
    <property type="entry name" value="P-loop containing nucleotide triphosphate hydrolases"/>
    <property type="match status" value="1"/>
</dbReference>
<feature type="repeat" description="WD" evidence="3">
    <location>
        <begin position="2231"/>
        <end position="2261"/>
    </location>
</feature>
<feature type="repeat" description="WD" evidence="3">
    <location>
        <begin position="2140"/>
        <end position="2174"/>
    </location>
</feature>
<dbReference type="InterPro" id="IPR036322">
    <property type="entry name" value="WD40_repeat_dom_sf"/>
</dbReference>
<sequence length="2720" mass="303904">MSVNKNLNPLLDKKSKNDITSGGLSLTSSLLTGQSLLAKFDTSTRTFKTENQSLLSTNSSKLLATGSSTLLSTGSLKLLTTGSSALLTTSLNNPLLSTCSTLSPLSSDKPLLSSQKTVNTEAKRSPLSKPPHLESGLKKLTLASVKECPQPSHSVSEVSHFKETKLMPESNDKKSLSKKRLLGSSLQTEKKVKLVSRSGEVMSQSLKQYAVEAPDYYIKYEKEDEFMEFELPQFVLPTKDMRLTHSVGKSLVDITGIKRGLINCVSGSLISQPNFAIPWDKTREQITAQALAVIPYDPEFILKVALYSRKELNIRTTSNFLLALAASDTSCRVFVKKYFCISVALPSDWIEVAELFQTLVDKTLKPGALPAALRKAMISKFPEFDKYQLAKYNKESSGKKKKSKAKKLEDQTKSKNKNQKQSKEQQKSEMDHRRGDRKGKHKKRGFFDSDSSDSEDEGTSALRHLNVLYDDTESFEELRKQKFTIKQLIRKLHIREPVEHVMCIIGKKYPNTMEEFYKSRLPGTWEEERAGKRMKLPIPETWETQVSLKGNKAKTWEDLIDHKKLPYMAMLRNLRNLIKAGISSKHHNFVLKRLCDQKSVVNSKQFPFRFFSAYFVLTELEEAYENNQREIIQAAEAQASTEAVGGFSSSSRGGTRGRGLRGRGSGRGRGGGSGRGGLGVVRGRVLKTSKRGGARGRGSSSKSGDEFPWWLLKKMKKEAKEGIKEVPYDKNLLQRYKKSLDTAVKVATVHNVQPIKGWTVLLCDIGENMDQPCSSAKGLGKPRTLKEISVLMGLMCKYSCEQCEMLVFSETGFQIVELQKGTILDNMDVVLKAQITNSNEMVEGIPYDVLLEKLRDRIQIDNLLIFGEDFYPYTSKGHLIGDFLRNYRHLVNPDLLYVSVTFSGSKAGFVMNIHPEHDNDVYISGYSDSILRFIAERGDAAMVNHVDRIDAAYQLVQMSKCKVKQQEDKPLVLPRANTFQLTPPIPSWRTIRVFISSTFRDMHGERDLLTRFIFPELRSLFQKRFINIHEVDLRWGLTEEDTKDNRTLDICLKEVLRCDLFIGLLGERYGWTPSYVPDSPEFDWVHSYPAGASVTELEIHLGALSKVEQARDTAFFFFRDSTFEKDIPKAFEYDFKSESELHKSKVTVLKKKIKNSGLEVFDNYPCHWGGCVDDKPIVAGLDQFGARVLNNLINAVNKLCPEQEEAITEEDHVNNLQWAFVENCSTEFVGRRQLVHQIVAKINSKDSGILGVVGKSGSGKTALMSAAIMQYSKCKNVNRSLNVFINIAGSAPGSTSLIATLRRLAQQINKTFGLGYTLPEDFKNVVLKLREILEEAASLCSSRLVIFLDSLDMMDSANQPCSLEWLPLPIPDNVVIVISATEGEKTHKSLKRLSLEEINIGGLDMWDKAELVRNTLAKHRKSLDESGFSNQMKLLMLKKDAHNPLYLKLACEELRVFGVFERISDKLKSLPQTTAQMLQEILSRLEQDHGKELVSVSLSLLACVRDGLYPEELHELLSWHRILGSEKFEPLDLCNRNLEIKDFLPPLVFSFLFRSIMSLLNPSATWSPVLGLANQEICTAVRLRYFKNTDISLESNFHKLLAGYFMKQADPLKDNSWHSHNTKAFSELPFHLANGGNFHELENVLCNHKFIQTKCSLGLATKLMEDFTPKVSAGSKVLEKSLSRFLSQPRVEEYKSFISRNIEVLVSYPSLEWQQALNEPSESIPCKDAESLGISETPTPHMVWLNKPEVVSQCFLTLSNFKLPVTSIAISPDSTKFATGSEDLLVRLYDMATGKELRFFTGHSDEVSDVCFVGNNQLCSGSVDTILCLWDIEHGHRLQTLKGHGRKVSSCASDRQGKLIVSGGLDCFVFVWRAASGEKLCDFNIGSPVNCVDFHPNEEQIVVGSWDSLIRIYNYFHKTRIAILRGHSTSVRDIAYSVDGRHLASASLDGDIKIWAADKGSQVGNVKGHCGPISKLAFSPSGKELVTAGEDHQIKVWSGELGIPLHKLPTTPLGAAVSVAIAPDGHTVAVGYHLGAVRLYDLNTGVKMFEVKLTPCAVRALTFSKNGNYILSGSDDAIVQVFENGQGSKVCTLVGHSKAVLCLYTSKSYVASGGEDFTCCIYEDIQRLKSSKKAEPHIVLKGHIGPVTSCCINDEESLLATASRDASIRIYNLRDIFITSDPQPSQTIDACHADWINAAQWSNTGQFLVTASNDFNLKLWDVKSGTEKLLLSGHTSAVNCVAFKYGCIVSGSSDGQLKVWSHKGVSITTLFGHSLRVNACDMYVKIKSKDSDEEDGLEKSWAEIAMETEDEGSDGKKPVKKGDINMQDVIVASAGDDGEVWIWRPLQANSLACLTGHSNRVLSVDIDKHCHIASSSLDHSVRLWQPSFIKVNSSVKHDSPVTFLSVLGNLALSGSRDGVVKIWKKDSENKFQLQHSYQAHEKSVNCGSFDSYSGDKFWTGGDDNYVYLWEIIDRKDGFFVRKRHFYNTDMPVAALASTRNPGQFIYTTWSGAIFLYDKAPKFLYSIKWNHQSARRGALVAVNKWAQSLLVRQDEPDHFIIGSNCNELLSLQLESNSTEAVVNSKVTISAEETDRNDVKKPPNWVNAIAYSNGLTFAGDSNGQIFLTGLGYKMTVKIHRSAITSVQVSEPLLITCSLDSTIKVWNFKYHDDFYMNQVGQFFCPAPIWSLQIAHVISKGDKKNIFLLAGDQHGNIHQLLWKS</sequence>
<feature type="compositionally biased region" description="Basic residues" evidence="4">
    <location>
        <begin position="435"/>
        <end position="444"/>
    </location>
</feature>
<dbReference type="PROSITE" id="PS00678">
    <property type="entry name" value="WD_REPEATS_1"/>
    <property type="match status" value="3"/>
</dbReference>
<dbReference type="SUPFAM" id="SSF52540">
    <property type="entry name" value="P-loop containing nucleoside triphosphate hydrolases"/>
    <property type="match status" value="1"/>
</dbReference>
<dbReference type="Proteomes" id="UP001165740">
    <property type="component" value="Chromosome 1"/>
</dbReference>
<evidence type="ECO:0000259" key="5">
    <source>
        <dbReference type="PROSITE" id="PS50988"/>
    </source>
</evidence>
<dbReference type="InterPro" id="IPR052652">
    <property type="entry name" value="Telomerase_Complex_Comp"/>
</dbReference>